<evidence type="ECO:0000313" key="2">
    <source>
        <dbReference type="Proteomes" id="UP001634393"/>
    </source>
</evidence>
<comment type="caution">
    <text evidence="1">The sequence shown here is derived from an EMBL/GenBank/DDBJ whole genome shotgun (WGS) entry which is preliminary data.</text>
</comment>
<gene>
    <name evidence="1" type="ORF">ACJIZ3_010057</name>
</gene>
<evidence type="ECO:0000313" key="1">
    <source>
        <dbReference type="EMBL" id="KAL3835321.1"/>
    </source>
</evidence>
<protein>
    <submittedName>
        <fullName evidence="1">Uncharacterized protein</fullName>
    </submittedName>
</protein>
<dbReference type="AlphaFoldDB" id="A0ABD3TFC5"/>
<name>A0ABD3TFC5_9LAMI</name>
<keyword evidence="2" id="KW-1185">Reference proteome</keyword>
<proteinExistence type="predicted"/>
<organism evidence="1 2">
    <name type="scientific">Penstemon smallii</name>
    <dbReference type="NCBI Taxonomy" id="265156"/>
    <lineage>
        <taxon>Eukaryota</taxon>
        <taxon>Viridiplantae</taxon>
        <taxon>Streptophyta</taxon>
        <taxon>Embryophyta</taxon>
        <taxon>Tracheophyta</taxon>
        <taxon>Spermatophyta</taxon>
        <taxon>Magnoliopsida</taxon>
        <taxon>eudicotyledons</taxon>
        <taxon>Gunneridae</taxon>
        <taxon>Pentapetalae</taxon>
        <taxon>asterids</taxon>
        <taxon>lamiids</taxon>
        <taxon>Lamiales</taxon>
        <taxon>Plantaginaceae</taxon>
        <taxon>Cheloneae</taxon>
        <taxon>Penstemon</taxon>
    </lineage>
</organism>
<dbReference type="EMBL" id="JBJXBP010000004">
    <property type="protein sequence ID" value="KAL3835321.1"/>
    <property type="molecule type" value="Genomic_DNA"/>
</dbReference>
<accession>A0ABD3TFC5</accession>
<dbReference type="Proteomes" id="UP001634393">
    <property type="component" value="Unassembled WGS sequence"/>
</dbReference>
<reference evidence="1 2" key="1">
    <citation type="submission" date="2024-12" db="EMBL/GenBank/DDBJ databases">
        <title>The unique morphological basis and parallel evolutionary history of personate flowers in Penstemon.</title>
        <authorList>
            <person name="Depatie T.H."/>
            <person name="Wessinger C.A."/>
        </authorList>
    </citation>
    <scope>NUCLEOTIDE SEQUENCE [LARGE SCALE GENOMIC DNA]</scope>
    <source>
        <strain evidence="1">WTNN_2</strain>
        <tissue evidence="1">Leaf</tissue>
    </source>
</reference>
<sequence>MGWIQYLCLTQLSKPGREKIAESHKHRFFTMTFYNVKYQSNLHIRNHTLGLLIM</sequence>